<dbReference type="SUPFAM" id="SSF49464">
    <property type="entry name" value="Carboxypeptidase regulatory domain-like"/>
    <property type="match status" value="1"/>
</dbReference>
<proteinExistence type="predicted"/>
<dbReference type="PANTHER" id="PTHR23303:SF14">
    <property type="entry name" value="BOS COMPLEX SUBUNIT NOMO1-RELATED"/>
    <property type="match status" value="1"/>
</dbReference>
<evidence type="ECO:0000256" key="4">
    <source>
        <dbReference type="ARBA" id="ARBA00030238"/>
    </source>
</evidence>
<keyword evidence="3 5" id="KW-0732">Signal</keyword>
<accession>A0A2W4JMX2</accession>
<dbReference type="InterPro" id="IPR013784">
    <property type="entry name" value="Carb-bd-like_fold"/>
</dbReference>
<name>A0A2W4JMX2_9PSEU</name>
<dbReference type="InterPro" id="IPR013783">
    <property type="entry name" value="Ig-like_fold"/>
</dbReference>
<dbReference type="SUPFAM" id="SSF49478">
    <property type="entry name" value="Cna protein B-type domain"/>
    <property type="match status" value="1"/>
</dbReference>
<dbReference type="EMBL" id="QGUI01000148">
    <property type="protein sequence ID" value="PZM99608.1"/>
    <property type="molecule type" value="Genomic_DNA"/>
</dbReference>
<protein>
    <recommendedName>
        <fullName evidence="2">alpha-amylase</fullName>
        <ecNumber evidence="2">3.2.1.1</ecNumber>
    </recommendedName>
    <alternativeName>
        <fullName evidence="4">1,4-alpha-D-glucan glucanohydrolase</fullName>
    </alternativeName>
</protein>
<dbReference type="SUPFAM" id="SSF49452">
    <property type="entry name" value="Starch-binding domain-like"/>
    <property type="match status" value="2"/>
</dbReference>
<dbReference type="GO" id="GO:0005975">
    <property type="term" value="P:carbohydrate metabolic process"/>
    <property type="evidence" value="ECO:0007669"/>
    <property type="project" value="UniProtKB-ARBA"/>
</dbReference>
<evidence type="ECO:0000256" key="5">
    <source>
        <dbReference type="SAM" id="SignalP"/>
    </source>
</evidence>
<feature type="chain" id="PRO_5015881109" description="alpha-amylase" evidence="5">
    <location>
        <begin position="29"/>
        <end position="676"/>
    </location>
</feature>
<organism evidence="6">
    <name type="scientific">Thermocrispum agreste</name>
    <dbReference type="NCBI Taxonomy" id="37925"/>
    <lineage>
        <taxon>Bacteria</taxon>
        <taxon>Bacillati</taxon>
        <taxon>Actinomycetota</taxon>
        <taxon>Actinomycetes</taxon>
        <taxon>Pseudonocardiales</taxon>
        <taxon>Pseudonocardiaceae</taxon>
        <taxon>Thermocrispum</taxon>
    </lineage>
</organism>
<evidence type="ECO:0000313" key="6">
    <source>
        <dbReference type="EMBL" id="PZM99608.1"/>
    </source>
</evidence>
<dbReference type="Gene3D" id="2.60.40.10">
    <property type="entry name" value="Immunoglobulins"/>
    <property type="match status" value="1"/>
</dbReference>
<dbReference type="AlphaFoldDB" id="A0A2W4JMX2"/>
<dbReference type="InterPro" id="IPR008969">
    <property type="entry name" value="CarboxyPept-like_regulatory"/>
</dbReference>
<dbReference type="Pfam" id="PF13620">
    <property type="entry name" value="CarboxypepD_reg"/>
    <property type="match status" value="1"/>
</dbReference>
<evidence type="ECO:0000256" key="3">
    <source>
        <dbReference type="ARBA" id="ARBA00022729"/>
    </source>
</evidence>
<dbReference type="EC" id="3.2.1.1" evidence="2"/>
<dbReference type="Gene3D" id="2.60.40.1120">
    <property type="entry name" value="Carboxypeptidase-like, regulatory domain"/>
    <property type="match status" value="4"/>
</dbReference>
<gene>
    <name evidence="6" type="ORF">DIU77_05415</name>
</gene>
<sequence length="676" mass="71220">MANTLRRLGLSAVLIATAVAATALPAQAETPTGTISGQITGIGSGEFAQVTVYDTSYGYVTATGVNPDGSYQVEVPAGDYKLMISVGGFRQWAHQEMSFWDADTFTVAAGAELTVNEILLPNGMLTGTLLDGTTPVAGAYVRVSQVDGSISDGVLTDPQGRFTMRLVAGDYRVSFDLGDGLTQYYRQQTDFNMADVVTVPAGGQVEITETVLSTGSASGRLTEDGVGVAGAMVSWLGVAGPESGYAYTDADGRYRLPRLFPGEYRVSFRLPDGRMQWAHGKLDEQAADRFTVVANAETVVDEAVLPTGQVLVRAADARTGEPVTDFCANVRDQFGCAENGVVALTKVPVGRHPVSVSPHDDRYLSADGVVDVTAGTVAEVTITLKQAGTITTVVRDRRGGKPVAGVCLQPVRLRFATLANSQWACSDEQGRVTLTHLEPDTYTLFARVDNGVHGMQWVGRNGGTGSQFAAHKITVEQGQTVEAPPVLLDRAGSVSGRVTDKATGAPVADAIVSLLTAHPGIGDFGPSARTDADGRYTLANLGPYDWPLYFDHSEYAGQWSGGAPSRLLAKPVKVKHGKTVTADAALTTGTLVRGTVQRASGEAVGDADVTAYDAATGDIAAVTWVTGDTYEMRVLGPALVRFRVNSGWHREADSFDRATTVFIPGSGTKTVDIVIP</sequence>
<evidence type="ECO:0000256" key="1">
    <source>
        <dbReference type="ARBA" id="ARBA00000548"/>
    </source>
</evidence>
<reference evidence="6" key="1">
    <citation type="submission" date="2018-05" db="EMBL/GenBank/DDBJ databases">
        <authorList>
            <person name="Lanie J.A."/>
            <person name="Ng W.-L."/>
            <person name="Kazmierczak K.M."/>
            <person name="Andrzejewski T.M."/>
            <person name="Davidsen T.M."/>
            <person name="Wayne K.J."/>
            <person name="Tettelin H."/>
            <person name="Glass J.I."/>
            <person name="Rusch D."/>
            <person name="Podicherti R."/>
            <person name="Tsui H.-C.T."/>
            <person name="Winkler M.E."/>
        </authorList>
    </citation>
    <scope>NUCLEOTIDE SEQUENCE</scope>
    <source>
        <strain evidence="6">ZC4RG45</strain>
    </source>
</reference>
<dbReference type="InterPro" id="IPR051417">
    <property type="entry name" value="SDr/BOS_complex"/>
</dbReference>
<dbReference type="GO" id="GO:0030246">
    <property type="term" value="F:carbohydrate binding"/>
    <property type="evidence" value="ECO:0007669"/>
    <property type="project" value="InterPro"/>
</dbReference>
<feature type="signal peptide" evidence="5">
    <location>
        <begin position="1"/>
        <end position="28"/>
    </location>
</feature>
<comment type="catalytic activity">
    <reaction evidence="1">
        <text>Endohydrolysis of (1-&gt;4)-alpha-D-glucosidic linkages in polysaccharides containing three or more (1-&gt;4)-alpha-linked D-glucose units.</text>
        <dbReference type="EC" id="3.2.1.1"/>
    </reaction>
</comment>
<comment type="caution">
    <text evidence="6">The sequence shown here is derived from an EMBL/GenBank/DDBJ whole genome shotgun (WGS) entry which is preliminary data.</text>
</comment>
<dbReference type="PANTHER" id="PTHR23303">
    <property type="entry name" value="CARBOXYPEPTIDASE REGULATORY REGION-CONTAINING"/>
    <property type="match status" value="1"/>
</dbReference>
<evidence type="ECO:0000256" key="2">
    <source>
        <dbReference type="ARBA" id="ARBA00012595"/>
    </source>
</evidence>
<dbReference type="GO" id="GO:0004556">
    <property type="term" value="F:alpha-amylase activity"/>
    <property type="evidence" value="ECO:0007669"/>
    <property type="project" value="UniProtKB-EC"/>
</dbReference>